<evidence type="ECO:0000313" key="2">
    <source>
        <dbReference type="Proteomes" id="UP001163321"/>
    </source>
</evidence>
<proteinExistence type="predicted"/>
<reference evidence="1 2" key="1">
    <citation type="journal article" date="2022" name="bioRxiv">
        <title>The genome of the oomycete Peronosclerospora sorghi, a cosmopolitan pathogen of maize and sorghum, is inflated with dispersed pseudogenes.</title>
        <authorList>
            <person name="Fletcher K."/>
            <person name="Martin F."/>
            <person name="Isakeit T."/>
            <person name="Cavanaugh K."/>
            <person name="Magill C."/>
            <person name="Michelmore R."/>
        </authorList>
    </citation>
    <scope>NUCLEOTIDE SEQUENCE [LARGE SCALE GENOMIC DNA]</scope>
    <source>
        <strain evidence="1">P6</strain>
    </source>
</reference>
<dbReference type="EMBL" id="CM047587">
    <property type="protein sequence ID" value="KAI9907392.1"/>
    <property type="molecule type" value="Genomic_DNA"/>
</dbReference>
<accession>A0ACC0VMF8</accession>
<dbReference type="Proteomes" id="UP001163321">
    <property type="component" value="Chromosome 8"/>
</dbReference>
<sequence length="246" mass="28530">MAEGADVDPQELDGIRPDTDTKRVHYSFLVPPFNSIDHVHMHAFLDDPRSLGYYRRLKYRTYDQAVAKLDHLPVHEHQHEPTYHVEDSTNTFTEEGLLVHLNVLETPLTCFWNVPPREDNGQEVTRHDETSTVTEQGHTTRNGVSKERDELRQSHMNNRFPNHDKNYRSETLLDGKEFTQEDHWNDSKTHLMPRIGEKNRGPPELHRNASVSPVPFEIETNRDAHAIATAYAPHFNPTSRPFVSTR</sequence>
<comment type="caution">
    <text evidence="1">The sequence shown here is derived from an EMBL/GenBank/DDBJ whole genome shotgun (WGS) entry which is preliminary data.</text>
</comment>
<organism evidence="1 2">
    <name type="scientific">Peronosclerospora sorghi</name>
    <dbReference type="NCBI Taxonomy" id="230839"/>
    <lineage>
        <taxon>Eukaryota</taxon>
        <taxon>Sar</taxon>
        <taxon>Stramenopiles</taxon>
        <taxon>Oomycota</taxon>
        <taxon>Peronosporomycetes</taxon>
        <taxon>Peronosporales</taxon>
        <taxon>Peronosporaceae</taxon>
        <taxon>Peronosclerospora</taxon>
    </lineage>
</organism>
<gene>
    <name evidence="1" type="ORF">PsorP6_016648</name>
</gene>
<keyword evidence="2" id="KW-1185">Reference proteome</keyword>
<name>A0ACC0VMF8_9STRA</name>
<evidence type="ECO:0000313" key="1">
    <source>
        <dbReference type="EMBL" id="KAI9907392.1"/>
    </source>
</evidence>
<protein>
    <submittedName>
        <fullName evidence="1">Uncharacterized protein</fullName>
    </submittedName>
</protein>